<accession>A0A1M4J4T3</accession>
<name>A0A1M4J4T3_9XANT</name>
<evidence type="ECO:0000313" key="1">
    <source>
        <dbReference type="EMBL" id="SBV86695.1"/>
    </source>
</evidence>
<evidence type="ECO:0000313" key="2">
    <source>
        <dbReference type="Proteomes" id="UP000184997"/>
    </source>
</evidence>
<protein>
    <submittedName>
        <fullName evidence="1">Uncharacterized protein</fullName>
    </submittedName>
</protein>
<reference evidence="2" key="1">
    <citation type="submission" date="2016-07" db="EMBL/GenBank/DDBJ databases">
        <authorList>
            <person name="Florea S."/>
            <person name="Webb J.S."/>
            <person name="Jaromczyk J."/>
            <person name="Schardl C.L."/>
        </authorList>
    </citation>
    <scope>NUCLEOTIDE SEQUENCE [LARGE SCALE GENOMIC DNA]</scope>
</reference>
<sequence>MNQSYAERARSWSRVCAAPASMASSGARHRPGRRARTLSRLALGLAALAAGPCCAGAWVQDEGAALVILKASHSDGGAVYNSHGQDQNFPDAGRSRQDQLNLYAEYALSADLTLVGNVYFSKVDYRNDGSYKDRHATGWADQEVGLRYRLDPDGNDGPWQGALQVLALIPGYGRQDWRDVAKNRDHPALGQGDYGAELRYSVGRGYRAGGLDGYVDLGAAVRLRGGDSADEARVDISSGLALAPRWMLIGELNVIQGLGNGNGPNPVYAPNDNTPIRGNNYDLTKLQASLLHTLPGGTQLQLGYQQPVAGRNTGGAGGPFVAAWWRF</sequence>
<gene>
    <name evidence="1" type="ORF">XTGNCPPB3709_0601</name>
</gene>
<dbReference type="AlphaFoldDB" id="A0A1M4J4T3"/>
<organism evidence="1 2">
    <name type="scientific">Xanthomonas graminis pv. graminis</name>
    <dbReference type="NCBI Taxonomy" id="134874"/>
    <lineage>
        <taxon>Bacteria</taxon>
        <taxon>Pseudomonadati</taxon>
        <taxon>Pseudomonadota</taxon>
        <taxon>Gammaproteobacteria</taxon>
        <taxon>Lysobacterales</taxon>
        <taxon>Lysobacteraceae</taxon>
        <taxon>Xanthomonas</taxon>
        <taxon>Xanthomonas translucens group</taxon>
        <taxon>Xanthomonas graminis</taxon>
    </lineage>
</organism>
<dbReference type="Proteomes" id="UP000184997">
    <property type="component" value="Unassembled WGS sequence"/>
</dbReference>
<proteinExistence type="predicted"/>
<dbReference type="EMBL" id="FLUK01000057">
    <property type="protein sequence ID" value="SBV86695.1"/>
    <property type="molecule type" value="Genomic_DNA"/>
</dbReference>
<dbReference type="RefSeq" id="WP_009576152.1">
    <property type="nucleotide sequence ID" value="NZ_CP076252.1"/>
</dbReference>